<evidence type="ECO:0000256" key="4">
    <source>
        <dbReference type="ARBA" id="ARBA00022764"/>
    </source>
</evidence>
<evidence type="ECO:0000313" key="11">
    <source>
        <dbReference type="EMBL" id="SFD29144.1"/>
    </source>
</evidence>
<keyword evidence="3 9" id="KW-0732">Signal</keyword>
<keyword evidence="6" id="KW-0676">Redox-active center</keyword>
<dbReference type="GO" id="GO:0042597">
    <property type="term" value="C:periplasmic space"/>
    <property type="evidence" value="ECO:0007669"/>
    <property type="project" value="UniProtKB-SubCell"/>
</dbReference>
<comment type="similarity">
    <text evidence="2">Belongs to the thioredoxin family. DsbA subfamily.</text>
</comment>
<accession>A0A1I1R431</accession>
<gene>
    <name evidence="11" type="ORF">SAMN02745724_04103</name>
</gene>
<evidence type="ECO:0000256" key="3">
    <source>
        <dbReference type="ARBA" id="ARBA00022729"/>
    </source>
</evidence>
<keyword evidence="12" id="KW-1185">Reference proteome</keyword>
<dbReference type="PANTHER" id="PTHR35891:SF2">
    <property type="entry name" value="THIOL:DISULFIDE INTERCHANGE PROTEIN DSBA"/>
    <property type="match status" value="1"/>
</dbReference>
<feature type="disulfide bond" description="Redox-active" evidence="8">
    <location>
        <begin position="52"/>
        <end position="55"/>
    </location>
</feature>
<dbReference type="InterPro" id="IPR050824">
    <property type="entry name" value="Thiol_disulfide_DsbA"/>
</dbReference>
<reference evidence="11 12" key="1">
    <citation type="submission" date="2016-10" db="EMBL/GenBank/DDBJ databases">
        <authorList>
            <person name="de Groot N.N."/>
        </authorList>
    </citation>
    <scope>NUCLEOTIDE SEQUENCE [LARGE SCALE GENOMIC DNA]</scope>
    <source>
        <strain evidence="11 12">DSM 6059</strain>
    </source>
</reference>
<evidence type="ECO:0000313" key="12">
    <source>
        <dbReference type="Proteomes" id="UP000198862"/>
    </source>
</evidence>
<dbReference type="PANTHER" id="PTHR35891">
    <property type="entry name" value="THIOL:DISULFIDE INTERCHANGE PROTEIN DSBA"/>
    <property type="match status" value="1"/>
</dbReference>
<dbReference type="OrthoDB" id="9784896at2"/>
<keyword evidence="5 7" id="KW-1015">Disulfide bond</keyword>
<evidence type="ECO:0000256" key="8">
    <source>
        <dbReference type="PIRSR" id="PIRSR001488-1"/>
    </source>
</evidence>
<dbReference type="Gene3D" id="3.40.30.10">
    <property type="entry name" value="Glutaredoxin"/>
    <property type="match status" value="1"/>
</dbReference>
<dbReference type="SUPFAM" id="SSF52833">
    <property type="entry name" value="Thioredoxin-like"/>
    <property type="match status" value="1"/>
</dbReference>
<dbReference type="GO" id="GO:0016491">
    <property type="term" value="F:oxidoreductase activity"/>
    <property type="evidence" value="ECO:0007669"/>
    <property type="project" value="InterPro"/>
</dbReference>
<dbReference type="InterPro" id="IPR013766">
    <property type="entry name" value="Thioredoxin_domain"/>
</dbReference>
<feature type="domain" description="Thioredoxin" evidence="10">
    <location>
        <begin position="12"/>
        <end position="145"/>
    </location>
</feature>
<dbReference type="AlphaFoldDB" id="A0A1I1R431"/>
<dbReference type="InterPro" id="IPR001853">
    <property type="entry name" value="DSBA-like_thioredoxin_dom"/>
</dbReference>
<feature type="signal peptide" evidence="9">
    <location>
        <begin position="1"/>
        <end position="20"/>
    </location>
</feature>
<dbReference type="Proteomes" id="UP000198862">
    <property type="component" value="Unassembled WGS sequence"/>
</dbReference>
<keyword evidence="4 7" id="KW-0574">Periplasm</keyword>
<evidence type="ECO:0000256" key="1">
    <source>
        <dbReference type="ARBA" id="ARBA00004418"/>
    </source>
</evidence>
<evidence type="ECO:0000256" key="7">
    <source>
        <dbReference type="PIRNR" id="PIRNR001488"/>
    </source>
</evidence>
<dbReference type="InterPro" id="IPR036249">
    <property type="entry name" value="Thioredoxin-like_sf"/>
</dbReference>
<name>A0A1I1R431_9GAMM</name>
<evidence type="ECO:0000256" key="5">
    <source>
        <dbReference type="ARBA" id="ARBA00023157"/>
    </source>
</evidence>
<organism evidence="11 12">
    <name type="scientific">Pseudoalteromonas denitrificans DSM 6059</name>
    <dbReference type="NCBI Taxonomy" id="1123010"/>
    <lineage>
        <taxon>Bacteria</taxon>
        <taxon>Pseudomonadati</taxon>
        <taxon>Pseudomonadota</taxon>
        <taxon>Gammaproteobacteria</taxon>
        <taxon>Alteromonadales</taxon>
        <taxon>Pseudoalteromonadaceae</taxon>
        <taxon>Pseudoalteromonas</taxon>
    </lineage>
</organism>
<dbReference type="InterPro" id="IPR023205">
    <property type="entry name" value="DsbA/DsbL"/>
</dbReference>
<feature type="chain" id="PRO_5011554953" description="Thiol:disulfide interchange protein" evidence="9">
    <location>
        <begin position="21"/>
        <end position="212"/>
    </location>
</feature>
<evidence type="ECO:0000259" key="10">
    <source>
        <dbReference type="PROSITE" id="PS51352"/>
    </source>
</evidence>
<dbReference type="RefSeq" id="WP_091989072.1">
    <property type="nucleotide sequence ID" value="NZ_FOLO01000046.1"/>
</dbReference>
<dbReference type="EMBL" id="FOLO01000046">
    <property type="protein sequence ID" value="SFD29144.1"/>
    <property type="molecule type" value="Genomic_DNA"/>
</dbReference>
<evidence type="ECO:0000256" key="9">
    <source>
        <dbReference type="SAM" id="SignalP"/>
    </source>
</evidence>
<sequence length="212" mass="23535">MKTIIKAALIALLMPLTVAAAPVQYKEGVHYEVVSERATSKPEVKEFFSFYCPACNNFESLLADLKPMLGKNIKFKKSHVDFMGGRTAENQQMLSQALATAGALPQKDKIIAALFNHYHGKRNKFNSVADVKDIFVAEGVDAAKFDKFYKSFSVRTMASKMKKDQDYFKNKGGLNSVPTFIVNGKYKLLLGNKSGVSSAETMNELIRYLAAK</sequence>
<evidence type="ECO:0000256" key="6">
    <source>
        <dbReference type="ARBA" id="ARBA00023284"/>
    </source>
</evidence>
<dbReference type="CDD" id="cd03019">
    <property type="entry name" value="DsbA_DsbA"/>
    <property type="match status" value="1"/>
</dbReference>
<evidence type="ECO:0000256" key="2">
    <source>
        <dbReference type="ARBA" id="ARBA00005791"/>
    </source>
</evidence>
<dbReference type="STRING" id="1123010.SAMN02745724_04103"/>
<protein>
    <recommendedName>
        <fullName evidence="7">Thiol:disulfide interchange protein</fullName>
    </recommendedName>
</protein>
<proteinExistence type="inferred from homology"/>
<dbReference type="PROSITE" id="PS51352">
    <property type="entry name" value="THIOREDOXIN_2"/>
    <property type="match status" value="1"/>
</dbReference>
<comment type="subcellular location">
    <subcellularLocation>
        <location evidence="1 7">Periplasm</location>
    </subcellularLocation>
</comment>
<dbReference type="Pfam" id="PF01323">
    <property type="entry name" value="DSBA"/>
    <property type="match status" value="1"/>
</dbReference>
<dbReference type="PIRSF" id="PIRSF001488">
    <property type="entry name" value="Tdi_protein"/>
    <property type="match status" value="1"/>
</dbReference>